<dbReference type="EMBL" id="NHYD01002432">
    <property type="protein sequence ID" value="PPQ86773.1"/>
    <property type="molecule type" value="Genomic_DNA"/>
</dbReference>
<protein>
    <submittedName>
        <fullName evidence="2">Uncharacterized protein</fullName>
    </submittedName>
</protein>
<evidence type="ECO:0000256" key="1">
    <source>
        <dbReference type="SAM" id="MobiDB-lite"/>
    </source>
</evidence>
<accession>A0A409X7K9</accession>
<dbReference type="STRING" id="93625.A0A409X7K9"/>
<proteinExistence type="predicted"/>
<gene>
    <name evidence="2" type="ORF">CVT25_012418</name>
</gene>
<dbReference type="OrthoDB" id="3223806at2759"/>
<feature type="region of interest" description="Disordered" evidence="1">
    <location>
        <begin position="42"/>
        <end position="68"/>
    </location>
</feature>
<evidence type="ECO:0000313" key="2">
    <source>
        <dbReference type="EMBL" id="PPQ86773.1"/>
    </source>
</evidence>
<dbReference type="Proteomes" id="UP000283269">
    <property type="component" value="Unassembled WGS sequence"/>
</dbReference>
<dbReference type="AlphaFoldDB" id="A0A409X7K9"/>
<reference evidence="2 3" key="1">
    <citation type="journal article" date="2018" name="Evol. Lett.">
        <title>Horizontal gene cluster transfer increased hallucinogenic mushroom diversity.</title>
        <authorList>
            <person name="Reynolds H.T."/>
            <person name="Vijayakumar V."/>
            <person name="Gluck-Thaler E."/>
            <person name="Korotkin H.B."/>
            <person name="Matheny P.B."/>
            <person name="Slot J.C."/>
        </authorList>
    </citation>
    <scope>NUCLEOTIDE SEQUENCE [LARGE SCALE GENOMIC DNA]</scope>
    <source>
        <strain evidence="2 3">2631</strain>
    </source>
</reference>
<comment type="caution">
    <text evidence="2">The sequence shown here is derived from an EMBL/GenBank/DDBJ whole genome shotgun (WGS) entry which is preliminary data.</text>
</comment>
<sequence>MAQQGAKENGYNVGKESIAVHFEHLDLDTNLPNNFRLKSPALGSPHGRRATEFPAPEQGILPTGRPKPIRRPRILTEAVSEPLTVPGLSPDSARHYYASPICLYCTGNCRKDPIFTRRNAPTPDVVCLSSSKDSQLTWVRDGSTMTQFLIKMLREQPKRKLKDILTLVR</sequence>
<name>A0A409X7K9_PSICY</name>
<organism evidence="2 3">
    <name type="scientific">Psilocybe cyanescens</name>
    <dbReference type="NCBI Taxonomy" id="93625"/>
    <lineage>
        <taxon>Eukaryota</taxon>
        <taxon>Fungi</taxon>
        <taxon>Dikarya</taxon>
        <taxon>Basidiomycota</taxon>
        <taxon>Agaricomycotina</taxon>
        <taxon>Agaricomycetes</taxon>
        <taxon>Agaricomycetidae</taxon>
        <taxon>Agaricales</taxon>
        <taxon>Agaricineae</taxon>
        <taxon>Strophariaceae</taxon>
        <taxon>Psilocybe</taxon>
    </lineage>
</organism>
<dbReference type="InParanoid" id="A0A409X7K9"/>
<keyword evidence="3" id="KW-1185">Reference proteome</keyword>
<evidence type="ECO:0000313" key="3">
    <source>
        <dbReference type="Proteomes" id="UP000283269"/>
    </source>
</evidence>